<evidence type="ECO:0000313" key="3">
    <source>
        <dbReference type="Proteomes" id="UP000269115"/>
    </source>
</evidence>
<dbReference type="EMBL" id="RJUR01000011">
    <property type="protein sequence ID" value="ROQ53416.1"/>
    <property type="molecule type" value="Genomic_DNA"/>
</dbReference>
<organism evidence="2 3">
    <name type="scientific">Pseudomonas putida</name>
    <name type="common">Arthrobacter siderocapsulatus</name>
    <dbReference type="NCBI Taxonomy" id="303"/>
    <lineage>
        <taxon>Bacteria</taxon>
        <taxon>Pseudomonadati</taxon>
        <taxon>Pseudomonadota</taxon>
        <taxon>Gammaproteobacteria</taxon>
        <taxon>Pseudomonadales</taxon>
        <taxon>Pseudomonadaceae</taxon>
        <taxon>Pseudomonas</taxon>
    </lineage>
</organism>
<dbReference type="SUPFAM" id="SSF52922">
    <property type="entry name" value="TK C-terminal domain-like"/>
    <property type="match status" value="1"/>
</dbReference>
<dbReference type="Gene3D" id="3.40.50.920">
    <property type="match status" value="1"/>
</dbReference>
<dbReference type="Pfam" id="PF22613">
    <property type="entry name" value="Transketolase_C_1"/>
    <property type="match status" value="1"/>
</dbReference>
<sequence>MDSLPAIPPARLAAHACIRSIEAGLPSTGAASHSPLLQILQTVHRIEHDPAVAGNLWVINDRADSASEVVSPWGIWFRQQAPSRERPLIYLTQSPSSARVSMLAEQIGHRGIVFNDLESAASRWPKGAHPWLPLWLSANAQCRPYDPASAAEAQAILLAALDELYVQGRHGFYYMTLHDQPPAADEPAHDDCSDAFLGMYPLQPTSAARPQVRLLGAGAMLREVRAAAVLLDTHWGIASQLWSCPSYTRLARDSDDAARWNRLHPEAAPRKSYLQYCLMSASTPLIAVTGYAQHIADQLAPHVTAPFTALGADSLAPGNCLDRRWITFSALQALAGQGLFDTQALPAAQARLGLGE</sequence>
<dbReference type="InterPro" id="IPR009014">
    <property type="entry name" value="Transketo_C/PFOR_II"/>
</dbReference>
<comment type="caution">
    <text evidence="2">The sequence shown here is derived from an EMBL/GenBank/DDBJ whole genome shotgun (WGS) entry which is preliminary data.</text>
</comment>
<evidence type="ECO:0000259" key="1">
    <source>
        <dbReference type="Pfam" id="PF22613"/>
    </source>
</evidence>
<dbReference type="Gene3D" id="3.40.50.970">
    <property type="match status" value="1"/>
</dbReference>
<keyword evidence="2" id="KW-0670">Pyruvate</keyword>
<proteinExistence type="predicted"/>
<evidence type="ECO:0000313" key="2">
    <source>
        <dbReference type="EMBL" id="ROQ53416.1"/>
    </source>
</evidence>
<gene>
    <name evidence="2" type="ORF">EDF85_1174</name>
</gene>
<dbReference type="AlphaFoldDB" id="A0A9X8EPP2"/>
<name>A0A9X8EPP2_PSEPU</name>
<accession>A0A9X8EPP2</accession>
<dbReference type="Proteomes" id="UP000269115">
    <property type="component" value="Unassembled WGS sequence"/>
</dbReference>
<feature type="domain" description="Transketolase-like C-terminal" evidence="1">
    <location>
        <begin position="198"/>
        <end position="301"/>
    </location>
</feature>
<dbReference type="PANTHER" id="PTHR43825">
    <property type="entry name" value="PYRUVATE DEHYDROGENASE E1 COMPONENT"/>
    <property type="match status" value="1"/>
</dbReference>
<protein>
    <submittedName>
        <fullName evidence="2">Pyruvate dehydrogenase E1 component</fullName>
    </submittedName>
</protein>
<dbReference type="PANTHER" id="PTHR43825:SF3">
    <property type="entry name" value="PYRUVATE DEHYDROGENASE E1 COMPONENT"/>
    <property type="match status" value="1"/>
</dbReference>
<dbReference type="InterPro" id="IPR051157">
    <property type="entry name" value="PDH/Transketolase"/>
</dbReference>
<dbReference type="InterPro" id="IPR055152">
    <property type="entry name" value="Transketolase-like_C_2"/>
</dbReference>
<dbReference type="RefSeq" id="WP_123752524.1">
    <property type="nucleotide sequence ID" value="NZ_RJUR01000011.1"/>
</dbReference>
<reference evidence="2 3" key="1">
    <citation type="submission" date="2018-11" db="EMBL/GenBank/DDBJ databases">
        <title>Genomic analyses of the natural microbiome of Caenorhabditis elegans.</title>
        <authorList>
            <person name="Samuel B."/>
        </authorList>
    </citation>
    <scope>NUCLEOTIDE SEQUENCE [LARGE SCALE GENOMIC DNA]</scope>
    <source>
        <strain evidence="2 3">BIGb0473</strain>
    </source>
</reference>